<keyword evidence="3 11" id="KW-0436">Ligase</keyword>
<evidence type="ECO:0000256" key="6">
    <source>
        <dbReference type="ARBA" id="ARBA00022840"/>
    </source>
</evidence>
<dbReference type="GO" id="GO:0046872">
    <property type="term" value="F:metal ion binding"/>
    <property type="evidence" value="ECO:0007669"/>
    <property type="project" value="UniProtKB-KW"/>
</dbReference>
<proteinExistence type="predicted"/>
<dbReference type="NCBIfam" id="NF040720">
    <property type="entry name" value="MptN_Meth"/>
    <property type="match status" value="1"/>
</dbReference>
<dbReference type="AlphaFoldDB" id="D7E6J7"/>
<dbReference type="Pfam" id="PF08443">
    <property type="entry name" value="RimK"/>
    <property type="match status" value="1"/>
</dbReference>
<keyword evidence="12" id="KW-1185">Reference proteome</keyword>
<dbReference type="KEGG" id="mev:Metev_0291"/>
<evidence type="ECO:0000256" key="3">
    <source>
        <dbReference type="ARBA" id="ARBA00022598"/>
    </source>
</evidence>
<gene>
    <name evidence="11" type="ordered locus">Metev_0291</name>
</gene>
<dbReference type="RefSeq" id="WP_013193787.1">
    <property type="nucleotide sequence ID" value="NC_014253.1"/>
</dbReference>
<dbReference type="PANTHER" id="PTHR21621">
    <property type="entry name" value="RIBOSOMAL PROTEIN S6 MODIFICATION PROTEIN"/>
    <property type="match status" value="1"/>
</dbReference>
<keyword evidence="8" id="KW-0464">Manganese</keyword>
<comment type="cofactor">
    <cofactor evidence="1">
        <name>Mn(2+)</name>
        <dbReference type="ChEBI" id="CHEBI:29035"/>
    </cofactor>
</comment>
<dbReference type="NCBIfam" id="TIGR00768">
    <property type="entry name" value="rimK_fam"/>
    <property type="match status" value="1"/>
</dbReference>
<dbReference type="GO" id="GO:0005524">
    <property type="term" value="F:ATP binding"/>
    <property type="evidence" value="ECO:0007669"/>
    <property type="project" value="UniProtKB-UniRule"/>
</dbReference>
<evidence type="ECO:0000259" key="10">
    <source>
        <dbReference type="PROSITE" id="PS50975"/>
    </source>
</evidence>
<dbReference type="Gene3D" id="3.40.50.20">
    <property type="match status" value="1"/>
</dbReference>
<comment type="cofactor">
    <cofactor evidence="2">
        <name>Mg(2+)</name>
        <dbReference type="ChEBI" id="CHEBI:18420"/>
    </cofactor>
</comment>
<dbReference type="PANTHER" id="PTHR21621:SF0">
    <property type="entry name" value="BETA-CITRYLGLUTAMATE SYNTHASE B-RELATED"/>
    <property type="match status" value="1"/>
</dbReference>
<dbReference type="HOGENOM" id="CLU_054353_2_0_2"/>
<feature type="domain" description="ATP-grasp" evidence="10">
    <location>
        <begin position="108"/>
        <end position="299"/>
    </location>
</feature>
<keyword evidence="4" id="KW-0479">Metal-binding</keyword>
<accession>D7E6J7</accession>
<dbReference type="InterPro" id="IPR041107">
    <property type="entry name" value="Rimk_N"/>
</dbReference>
<sequence>MAKIGIIVTDNNDWTARALYNAAKERNFNPVFINLENIEVSIGSTIRYSLRENSLSELDAVVVRDVGAGSIESVSFRFDVLRQLYELGILIVNTPESIQNAANKYYSTYLMAKANLPVPCTRVVQSVESALKTLDDFRDAIIKPVFGFKGIGIIRIKNYSIIEPDNTTNPKQIEEMVKNEIDNKGMLYIQEYIPNMGRDIRAYVVDGKVIGAIYRTAPDGKWLNNLSQGGSCQRCSLTPSQKEISIKAAKTIGTVFAGVDLIEGNNKTMLLEVNGTPSGAGIYKSLGINPADYIMDYIQKQVRD</sequence>
<reference evidence="11 12" key="1">
    <citation type="submission" date="2010-06" db="EMBL/GenBank/DDBJ databases">
        <title>Complete sequence chromosome of Methanohalobium evestigatum Z-7303.</title>
        <authorList>
            <consortium name="US DOE Joint Genome Institute"/>
            <person name="Lucas S."/>
            <person name="Copeland A."/>
            <person name="Lapidus A."/>
            <person name="Cheng J.-F."/>
            <person name="Bruce D."/>
            <person name="Goodwin L."/>
            <person name="Pitluck S."/>
            <person name="Saunders E."/>
            <person name="Detter J.C."/>
            <person name="Han C."/>
            <person name="Tapia R."/>
            <person name="Land M."/>
            <person name="Hauser L."/>
            <person name="Kyrpides N."/>
            <person name="Mikhailova N."/>
            <person name="Sieprawska-Lupa M."/>
            <person name="Whitman W.B."/>
            <person name="Anderson I."/>
            <person name="Woyke T."/>
        </authorList>
    </citation>
    <scope>NUCLEOTIDE SEQUENCE [LARGE SCALE GENOMIC DNA]</scope>
    <source>
        <strain evidence="12">ATCC BAA-1072 / DSM 3721 / NBRC 107634 / OCM 161 / Z-7303</strain>
    </source>
</reference>
<dbReference type="GO" id="GO:0005737">
    <property type="term" value="C:cytoplasm"/>
    <property type="evidence" value="ECO:0007669"/>
    <property type="project" value="TreeGrafter"/>
</dbReference>
<evidence type="ECO:0000313" key="12">
    <source>
        <dbReference type="Proteomes" id="UP000000391"/>
    </source>
</evidence>
<dbReference type="GO" id="GO:0016879">
    <property type="term" value="F:ligase activity, forming carbon-nitrogen bonds"/>
    <property type="evidence" value="ECO:0007669"/>
    <property type="project" value="TreeGrafter"/>
</dbReference>
<keyword evidence="5 9" id="KW-0547">Nucleotide-binding</keyword>
<dbReference type="GeneID" id="9345904"/>
<evidence type="ECO:0000256" key="4">
    <source>
        <dbReference type="ARBA" id="ARBA00022723"/>
    </source>
</evidence>
<evidence type="ECO:0000256" key="1">
    <source>
        <dbReference type="ARBA" id="ARBA00001936"/>
    </source>
</evidence>
<keyword evidence="7" id="KW-0460">Magnesium</keyword>
<dbReference type="InterPro" id="IPR011761">
    <property type="entry name" value="ATP-grasp"/>
</dbReference>
<dbReference type="Proteomes" id="UP000000391">
    <property type="component" value="Chromosome"/>
</dbReference>
<dbReference type="PROSITE" id="PS50975">
    <property type="entry name" value="ATP_GRASP"/>
    <property type="match status" value="1"/>
</dbReference>
<dbReference type="OrthoDB" id="33241at2157"/>
<evidence type="ECO:0000313" key="11">
    <source>
        <dbReference type="EMBL" id="ADI73219.1"/>
    </source>
</evidence>
<dbReference type="InterPro" id="IPR004666">
    <property type="entry name" value="Rp_bS6_RimK/Lys_biosynth_LsyX"/>
</dbReference>
<evidence type="ECO:0000256" key="9">
    <source>
        <dbReference type="PROSITE-ProRule" id="PRU00409"/>
    </source>
</evidence>
<keyword evidence="6 9" id="KW-0067">ATP-binding</keyword>
<dbReference type="Pfam" id="PF18030">
    <property type="entry name" value="Rimk_N"/>
    <property type="match status" value="1"/>
</dbReference>
<protein>
    <submittedName>
        <fullName evidence="11">Alpha-L-glutamate ligase, RimK family</fullName>
    </submittedName>
</protein>
<dbReference type="STRING" id="644295.Metev_0291"/>
<dbReference type="EMBL" id="CP002069">
    <property type="protein sequence ID" value="ADI73219.1"/>
    <property type="molecule type" value="Genomic_DNA"/>
</dbReference>
<organism evidence="11 12">
    <name type="scientific">Methanohalobium evestigatum (strain ATCC BAA-1072 / DSM 3721 / NBRC 107634 / OCM 161 / Z-7303)</name>
    <dbReference type="NCBI Taxonomy" id="644295"/>
    <lineage>
        <taxon>Archaea</taxon>
        <taxon>Methanobacteriati</taxon>
        <taxon>Methanobacteriota</taxon>
        <taxon>Stenosarchaea group</taxon>
        <taxon>Methanomicrobia</taxon>
        <taxon>Methanosarcinales</taxon>
        <taxon>Methanosarcinaceae</taxon>
        <taxon>Methanohalobium</taxon>
    </lineage>
</organism>
<dbReference type="InterPro" id="IPR013651">
    <property type="entry name" value="ATP-grasp_RimK-type"/>
</dbReference>
<dbReference type="Gene3D" id="3.30.470.20">
    <property type="entry name" value="ATP-grasp fold, B domain"/>
    <property type="match status" value="1"/>
</dbReference>
<evidence type="ECO:0000256" key="7">
    <source>
        <dbReference type="ARBA" id="ARBA00022842"/>
    </source>
</evidence>
<name>D7E6J7_METEZ</name>
<evidence type="ECO:0000256" key="5">
    <source>
        <dbReference type="ARBA" id="ARBA00022741"/>
    </source>
</evidence>
<dbReference type="SUPFAM" id="SSF56059">
    <property type="entry name" value="Glutathione synthetase ATP-binding domain-like"/>
    <property type="match status" value="1"/>
</dbReference>
<evidence type="ECO:0000256" key="8">
    <source>
        <dbReference type="ARBA" id="ARBA00023211"/>
    </source>
</evidence>
<evidence type="ECO:0000256" key="2">
    <source>
        <dbReference type="ARBA" id="ARBA00001946"/>
    </source>
</evidence>
<dbReference type="InterPro" id="IPR053432">
    <property type="entry name" value="THMPT_Glu_ligase"/>
</dbReference>